<evidence type="ECO:0000256" key="4">
    <source>
        <dbReference type="ARBA" id="ARBA00023052"/>
    </source>
</evidence>
<dbReference type="InterPro" id="IPR042179">
    <property type="entry name" value="KGD_C_sf"/>
</dbReference>
<dbReference type="InterPro" id="IPR029061">
    <property type="entry name" value="THDP-binding"/>
</dbReference>
<evidence type="ECO:0000259" key="5">
    <source>
        <dbReference type="Pfam" id="PF02779"/>
    </source>
</evidence>
<dbReference type="PANTHER" id="PTHR23152">
    <property type="entry name" value="2-OXOGLUTARATE DEHYDROGENASE"/>
    <property type="match status" value="1"/>
</dbReference>
<proteinExistence type="inferred from homology"/>
<dbReference type="Gene3D" id="3.40.50.11610">
    <property type="entry name" value="Multifunctional 2-oxoglutarate metabolism enzyme, C-terminal domain"/>
    <property type="match status" value="1"/>
</dbReference>
<evidence type="ECO:0000313" key="6">
    <source>
        <dbReference type="EMBL" id="CEI68129.1"/>
    </source>
</evidence>
<dbReference type="Proteomes" id="UP000245910">
    <property type="component" value="Chromosome III"/>
</dbReference>
<organism evidence="6 7">
    <name type="scientific">Fusarium venenatum</name>
    <dbReference type="NCBI Taxonomy" id="56646"/>
    <lineage>
        <taxon>Eukaryota</taxon>
        <taxon>Fungi</taxon>
        <taxon>Dikarya</taxon>
        <taxon>Ascomycota</taxon>
        <taxon>Pezizomycotina</taxon>
        <taxon>Sordariomycetes</taxon>
        <taxon>Hypocreomycetidae</taxon>
        <taxon>Hypocreales</taxon>
        <taxon>Nectriaceae</taxon>
        <taxon>Fusarium</taxon>
    </lineage>
</organism>
<evidence type="ECO:0000256" key="2">
    <source>
        <dbReference type="ARBA" id="ARBA00006936"/>
    </source>
</evidence>
<dbReference type="AlphaFoldDB" id="A0A2L2TDT2"/>
<dbReference type="GO" id="GO:0045252">
    <property type="term" value="C:oxoglutarate dehydrogenase complex"/>
    <property type="evidence" value="ECO:0007669"/>
    <property type="project" value="TreeGrafter"/>
</dbReference>
<dbReference type="EMBL" id="LN649231">
    <property type="protein sequence ID" value="CEI68129.1"/>
    <property type="molecule type" value="Genomic_DNA"/>
</dbReference>
<dbReference type="SUPFAM" id="SSF52518">
    <property type="entry name" value="Thiamin diphosphate-binding fold (THDP-binding)"/>
    <property type="match status" value="1"/>
</dbReference>
<dbReference type="STRING" id="56646.A0A2L2TDT2"/>
<dbReference type="OrthoDB" id="413077at2759"/>
<keyword evidence="4" id="KW-0786">Thiamine pyrophosphate</keyword>
<dbReference type="GO" id="GO:0006099">
    <property type="term" value="P:tricarboxylic acid cycle"/>
    <property type="evidence" value="ECO:0007669"/>
    <property type="project" value="TreeGrafter"/>
</dbReference>
<accession>A0A2L2TDT2</accession>
<comment type="similarity">
    <text evidence="2">Belongs to the alpha-ketoglutarate dehydrogenase family.</text>
</comment>
<dbReference type="InterPro" id="IPR005475">
    <property type="entry name" value="Transketolase-like_Pyr-bd"/>
</dbReference>
<dbReference type="InterPro" id="IPR011603">
    <property type="entry name" value="2oxoglutarate_DH_E1"/>
</dbReference>
<evidence type="ECO:0000256" key="3">
    <source>
        <dbReference type="ARBA" id="ARBA00023002"/>
    </source>
</evidence>
<dbReference type="PANTHER" id="PTHR23152:SF4">
    <property type="entry name" value="2-OXOADIPATE DEHYDROGENASE COMPLEX COMPONENT E1"/>
    <property type="match status" value="1"/>
</dbReference>
<dbReference type="Gene3D" id="3.40.50.12470">
    <property type="match status" value="1"/>
</dbReference>
<protein>
    <recommendedName>
        <fullName evidence="5">Transketolase-like pyrimidine-binding domain-containing protein</fullName>
    </recommendedName>
</protein>
<sequence length="151" mass="17421">MWEAQFRDFANNGQVIIDNFIAAGETKWPHRFGLVLSLTHGYDGQGAEHSSARIERFLMLCSEEGRRYSTEPERAHQDVNIGVVYMTTPANYFHVLRRQMKRHYRKPLVIFFSKSLLCHLLTRSDMADFTGSSTFQPVITDPEYGQSIEDS</sequence>
<dbReference type="Pfam" id="PF02779">
    <property type="entry name" value="Transket_pyr"/>
    <property type="match status" value="1"/>
</dbReference>
<dbReference type="GO" id="GO:0004591">
    <property type="term" value="F:oxoglutarate dehydrogenase (succinyl-transferring) activity"/>
    <property type="evidence" value="ECO:0007669"/>
    <property type="project" value="TreeGrafter"/>
</dbReference>
<evidence type="ECO:0000256" key="1">
    <source>
        <dbReference type="ARBA" id="ARBA00001964"/>
    </source>
</evidence>
<dbReference type="GO" id="GO:0005739">
    <property type="term" value="C:mitochondrion"/>
    <property type="evidence" value="ECO:0007669"/>
    <property type="project" value="TreeGrafter"/>
</dbReference>
<name>A0A2L2TDT2_9HYPO</name>
<comment type="cofactor">
    <cofactor evidence="1">
        <name>thiamine diphosphate</name>
        <dbReference type="ChEBI" id="CHEBI:58937"/>
    </cofactor>
</comment>
<dbReference type="GO" id="GO:0030976">
    <property type="term" value="F:thiamine pyrophosphate binding"/>
    <property type="evidence" value="ECO:0007669"/>
    <property type="project" value="InterPro"/>
</dbReference>
<reference evidence="7" key="1">
    <citation type="submission" date="2014-10" db="EMBL/GenBank/DDBJ databases">
        <authorList>
            <person name="King R."/>
        </authorList>
    </citation>
    <scope>NUCLEOTIDE SEQUENCE [LARGE SCALE GENOMIC DNA]</scope>
    <source>
        <strain evidence="7">A3/5</strain>
    </source>
</reference>
<evidence type="ECO:0000313" key="7">
    <source>
        <dbReference type="Proteomes" id="UP000245910"/>
    </source>
</evidence>
<keyword evidence="7" id="KW-1185">Reference proteome</keyword>
<keyword evidence="3" id="KW-0560">Oxidoreductase</keyword>
<feature type="domain" description="Transketolase-like pyrimidine-binding" evidence="5">
    <location>
        <begin position="1"/>
        <end position="117"/>
    </location>
</feature>